<evidence type="ECO:0000259" key="7">
    <source>
        <dbReference type="Pfam" id="PF00828"/>
    </source>
</evidence>
<comment type="function">
    <text evidence="4">Binds to the 23S rRNA.</text>
</comment>
<dbReference type="Pfam" id="PF00828">
    <property type="entry name" value="Ribosomal_L27A"/>
    <property type="match status" value="1"/>
</dbReference>
<name>A0A1M3KWE9_9BACT</name>
<dbReference type="InterPro" id="IPR036227">
    <property type="entry name" value="Ribosomal_uL15/eL18_sf"/>
</dbReference>
<feature type="domain" description="Large ribosomal subunit protein uL15/eL18" evidence="7">
    <location>
        <begin position="77"/>
        <end position="149"/>
    </location>
</feature>
<keyword evidence="2 4" id="KW-0689">Ribosomal protein</keyword>
<dbReference type="GO" id="GO:0003735">
    <property type="term" value="F:structural constituent of ribosome"/>
    <property type="evidence" value="ECO:0007669"/>
    <property type="project" value="InterPro"/>
</dbReference>
<evidence type="ECO:0000313" key="9">
    <source>
        <dbReference type="Proteomes" id="UP000184233"/>
    </source>
</evidence>
<evidence type="ECO:0000256" key="5">
    <source>
        <dbReference type="RuleBase" id="RU003888"/>
    </source>
</evidence>
<dbReference type="Gene3D" id="3.100.10.10">
    <property type="match status" value="1"/>
</dbReference>
<dbReference type="PROSITE" id="PS00475">
    <property type="entry name" value="RIBOSOMAL_L15"/>
    <property type="match status" value="1"/>
</dbReference>
<evidence type="ECO:0000256" key="4">
    <source>
        <dbReference type="HAMAP-Rule" id="MF_01341"/>
    </source>
</evidence>
<feature type="region of interest" description="Disordered" evidence="6">
    <location>
        <begin position="1"/>
        <end position="56"/>
    </location>
</feature>
<dbReference type="GO" id="GO:0022625">
    <property type="term" value="C:cytosolic large ribosomal subunit"/>
    <property type="evidence" value="ECO:0007669"/>
    <property type="project" value="TreeGrafter"/>
</dbReference>
<evidence type="ECO:0000256" key="3">
    <source>
        <dbReference type="ARBA" id="ARBA00023274"/>
    </source>
</evidence>
<evidence type="ECO:0000256" key="6">
    <source>
        <dbReference type="SAM" id="MobiDB-lite"/>
    </source>
</evidence>
<dbReference type="InterPro" id="IPR001196">
    <property type="entry name" value="Ribosomal_uL15_CS"/>
</dbReference>
<accession>A0A1M3KWE9</accession>
<dbReference type="EMBL" id="MKVH01000024">
    <property type="protein sequence ID" value="OJX56703.1"/>
    <property type="molecule type" value="Genomic_DNA"/>
</dbReference>
<dbReference type="InterPro" id="IPR030878">
    <property type="entry name" value="Ribosomal_uL15"/>
</dbReference>
<dbReference type="InterPro" id="IPR005749">
    <property type="entry name" value="Ribosomal_uL15_bac-type"/>
</dbReference>
<keyword evidence="4" id="KW-0699">rRNA-binding</keyword>
<protein>
    <recommendedName>
        <fullName evidence="4">Large ribosomal subunit protein uL15</fullName>
    </recommendedName>
</protein>
<keyword evidence="3 4" id="KW-0687">Ribonucleoprotein</keyword>
<dbReference type="Proteomes" id="UP000184233">
    <property type="component" value="Unassembled WGS sequence"/>
</dbReference>
<evidence type="ECO:0000256" key="1">
    <source>
        <dbReference type="ARBA" id="ARBA00007320"/>
    </source>
</evidence>
<dbReference type="PANTHER" id="PTHR12934:SF11">
    <property type="entry name" value="LARGE RIBOSOMAL SUBUNIT PROTEIN UL15M"/>
    <property type="match status" value="1"/>
</dbReference>
<dbReference type="PANTHER" id="PTHR12934">
    <property type="entry name" value="50S RIBOSOMAL PROTEIN L15"/>
    <property type="match status" value="1"/>
</dbReference>
<dbReference type="InterPro" id="IPR021131">
    <property type="entry name" value="Ribosomal_uL15/eL18"/>
</dbReference>
<dbReference type="STRING" id="1895771.BGO89_09180"/>
<sequence length="153" mass="16127">MKHVGNLSPAPGSRHKKKRVGRGAGSGHGGTATRGHKGHQSRSGFSQSPGFEGGQMPLIRRVPKFGFTSINRVEYQEVNVATLQRLVDERRISDGVVNASVLYDLGVVRKKSAPVKILGNGDLSAKLTVTVDKVSASAKEKIESAGGVVSANV</sequence>
<dbReference type="AlphaFoldDB" id="A0A1M3KWE9"/>
<proteinExistence type="inferred from homology"/>
<gene>
    <name evidence="4" type="primary">rplO</name>
    <name evidence="8" type="ORF">BGO89_09180</name>
</gene>
<dbReference type="NCBIfam" id="TIGR01071">
    <property type="entry name" value="rplO_bact"/>
    <property type="match status" value="1"/>
</dbReference>
<reference evidence="8 9" key="1">
    <citation type="submission" date="2016-09" db="EMBL/GenBank/DDBJ databases">
        <title>Genome-resolved meta-omics ties microbial dynamics to process performance in biotechnology for thiocyanate degradation.</title>
        <authorList>
            <person name="Kantor R.S."/>
            <person name="Huddy R.J."/>
            <person name="Iyer R."/>
            <person name="Thomas B.C."/>
            <person name="Brown C.T."/>
            <person name="Anantharaman K."/>
            <person name="Tringe S."/>
            <person name="Hettich R.L."/>
            <person name="Harrison S.T."/>
            <person name="Banfield J.F."/>
        </authorList>
    </citation>
    <scope>NUCLEOTIDE SEQUENCE [LARGE SCALE GENOMIC DNA]</scope>
    <source>
        <strain evidence="8">59-99</strain>
    </source>
</reference>
<organism evidence="8 9">
    <name type="scientific">Candidatus Kapaibacterium thiocyanatum</name>
    <dbReference type="NCBI Taxonomy" id="1895771"/>
    <lineage>
        <taxon>Bacteria</taxon>
        <taxon>Pseudomonadati</taxon>
        <taxon>Candidatus Kapaibacteriota</taxon>
        <taxon>Candidatus Kapaibacteriia</taxon>
        <taxon>Candidatus Kapaibacteriales</taxon>
        <taxon>Candidatus Kapaibacteriaceae</taxon>
        <taxon>Candidatus Kapaibacterium</taxon>
    </lineage>
</organism>
<dbReference type="HAMAP" id="MF_01341">
    <property type="entry name" value="Ribosomal_uL15"/>
    <property type="match status" value="1"/>
</dbReference>
<dbReference type="GO" id="GO:0006412">
    <property type="term" value="P:translation"/>
    <property type="evidence" value="ECO:0007669"/>
    <property type="project" value="UniProtKB-UniRule"/>
</dbReference>
<keyword evidence="4" id="KW-0694">RNA-binding</keyword>
<dbReference type="SUPFAM" id="SSF52080">
    <property type="entry name" value="Ribosomal proteins L15p and L18e"/>
    <property type="match status" value="1"/>
</dbReference>
<comment type="subunit">
    <text evidence="4">Part of the 50S ribosomal subunit.</text>
</comment>
<evidence type="ECO:0000256" key="2">
    <source>
        <dbReference type="ARBA" id="ARBA00022980"/>
    </source>
</evidence>
<comment type="caution">
    <text evidence="8">The sequence shown here is derived from an EMBL/GenBank/DDBJ whole genome shotgun (WGS) entry which is preliminary data.</text>
</comment>
<comment type="similarity">
    <text evidence="1 4 5">Belongs to the universal ribosomal protein uL15 family.</text>
</comment>
<evidence type="ECO:0000313" key="8">
    <source>
        <dbReference type="EMBL" id="OJX56703.1"/>
    </source>
</evidence>
<feature type="compositionally biased region" description="Gly residues" evidence="6">
    <location>
        <begin position="22"/>
        <end position="32"/>
    </location>
</feature>
<dbReference type="GO" id="GO:0019843">
    <property type="term" value="F:rRNA binding"/>
    <property type="evidence" value="ECO:0007669"/>
    <property type="project" value="UniProtKB-UniRule"/>
</dbReference>